<keyword evidence="2" id="KW-1185">Reference proteome</keyword>
<organism evidence="1 2">
    <name type="scientific">Trifolium medium</name>
    <dbReference type="NCBI Taxonomy" id="97028"/>
    <lineage>
        <taxon>Eukaryota</taxon>
        <taxon>Viridiplantae</taxon>
        <taxon>Streptophyta</taxon>
        <taxon>Embryophyta</taxon>
        <taxon>Tracheophyta</taxon>
        <taxon>Spermatophyta</taxon>
        <taxon>Magnoliopsida</taxon>
        <taxon>eudicotyledons</taxon>
        <taxon>Gunneridae</taxon>
        <taxon>Pentapetalae</taxon>
        <taxon>rosids</taxon>
        <taxon>fabids</taxon>
        <taxon>Fabales</taxon>
        <taxon>Fabaceae</taxon>
        <taxon>Papilionoideae</taxon>
        <taxon>50 kb inversion clade</taxon>
        <taxon>NPAAA clade</taxon>
        <taxon>Hologalegina</taxon>
        <taxon>IRL clade</taxon>
        <taxon>Trifolieae</taxon>
        <taxon>Trifolium</taxon>
    </lineage>
</organism>
<dbReference type="EMBL" id="LXQA010692080">
    <property type="protein sequence ID" value="MCI66258.1"/>
    <property type="molecule type" value="Genomic_DNA"/>
</dbReference>
<evidence type="ECO:0000313" key="2">
    <source>
        <dbReference type="Proteomes" id="UP000265520"/>
    </source>
</evidence>
<dbReference type="Proteomes" id="UP000265520">
    <property type="component" value="Unassembled WGS sequence"/>
</dbReference>
<sequence length="41" mass="4848">MMDDVLSQIKLVKETMHVQEEILALCFNEEERVNDRVEALQ</sequence>
<proteinExistence type="predicted"/>
<comment type="caution">
    <text evidence="1">The sequence shown here is derived from an EMBL/GenBank/DDBJ whole genome shotgun (WGS) entry which is preliminary data.</text>
</comment>
<evidence type="ECO:0000313" key="1">
    <source>
        <dbReference type="EMBL" id="MCI66258.1"/>
    </source>
</evidence>
<protein>
    <submittedName>
        <fullName evidence="1">Uncharacterized protein</fullName>
    </submittedName>
</protein>
<dbReference type="AlphaFoldDB" id="A0A392TZD9"/>
<accession>A0A392TZD9</accession>
<feature type="non-terminal residue" evidence="1">
    <location>
        <position position="41"/>
    </location>
</feature>
<name>A0A392TZD9_9FABA</name>
<reference evidence="1 2" key="1">
    <citation type="journal article" date="2018" name="Front. Plant Sci.">
        <title>Red Clover (Trifolium pratense) and Zigzag Clover (T. medium) - A Picture of Genomic Similarities and Differences.</title>
        <authorList>
            <person name="Dluhosova J."/>
            <person name="Istvanek J."/>
            <person name="Nedelnik J."/>
            <person name="Repkova J."/>
        </authorList>
    </citation>
    <scope>NUCLEOTIDE SEQUENCE [LARGE SCALE GENOMIC DNA]</scope>
    <source>
        <strain evidence="2">cv. 10/8</strain>
        <tissue evidence="1">Leaf</tissue>
    </source>
</reference>